<dbReference type="RefSeq" id="WP_188544275.1">
    <property type="nucleotide sequence ID" value="NZ_BMCU01000002.1"/>
</dbReference>
<keyword evidence="2" id="KW-0520">NAD</keyword>
<protein>
    <recommendedName>
        <fullName evidence="3">D-isomer specific 2-hydroxyacid dehydrogenase NAD-binding domain-containing protein</fullName>
    </recommendedName>
</protein>
<organism evidence="4 5">
    <name type="scientific">Rhodococcoides trifolii</name>
    <dbReference type="NCBI Taxonomy" id="908250"/>
    <lineage>
        <taxon>Bacteria</taxon>
        <taxon>Bacillati</taxon>
        <taxon>Actinomycetota</taxon>
        <taxon>Actinomycetes</taxon>
        <taxon>Mycobacteriales</taxon>
        <taxon>Nocardiaceae</taxon>
        <taxon>Rhodococcoides</taxon>
    </lineage>
</organism>
<dbReference type="EMBL" id="BMCU01000002">
    <property type="protein sequence ID" value="GGG02580.1"/>
    <property type="molecule type" value="Genomic_DNA"/>
</dbReference>
<evidence type="ECO:0000259" key="3">
    <source>
        <dbReference type="Pfam" id="PF02826"/>
    </source>
</evidence>
<dbReference type="InterPro" id="IPR036291">
    <property type="entry name" value="NAD(P)-bd_dom_sf"/>
</dbReference>
<evidence type="ECO:0000313" key="4">
    <source>
        <dbReference type="EMBL" id="GGG02580.1"/>
    </source>
</evidence>
<dbReference type="PANTHER" id="PTHR43333">
    <property type="entry name" value="2-HACID_DH_C DOMAIN-CONTAINING PROTEIN"/>
    <property type="match status" value="1"/>
</dbReference>
<dbReference type="GO" id="GO:0016491">
    <property type="term" value="F:oxidoreductase activity"/>
    <property type="evidence" value="ECO:0007669"/>
    <property type="project" value="UniProtKB-KW"/>
</dbReference>
<reference evidence="4" key="1">
    <citation type="journal article" date="2014" name="Int. J. Syst. Evol. Microbiol.">
        <title>Complete genome sequence of Corynebacterium casei LMG S-19264T (=DSM 44701T), isolated from a smear-ripened cheese.</title>
        <authorList>
            <consortium name="US DOE Joint Genome Institute (JGI-PGF)"/>
            <person name="Walter F."/>
            <person name="Albersmeier A."/>
            <person name="Kalinowski J."/>
            <person name="Ruckert C."/>
        </authorList>
    </citation>
    <scope>NUCLEOTIDE SEQUENCE</scope>
    <source>
        <strain evidence="4">CCM 7905</strain>
    </source>
</reference>
<evidence type="ECO:0000313" key="5">
    <source>
        <dbReference type="Proteomes" id="UP000654257"/>
    </source>
</evidence>
<gene>
    <name evidence="4" type="ORF">GCM10007304_15710</name>
</gene>
<feature type="domain" description="D-isomer specific 2-hydroxyacid dehydrogenase NAD-binding" evidence="3">
    <location>
        <begin position="94"/>
        <end position="265"/>
    </location>
</feature>
<keyword evidence="1" id="KW-0560">Oxidoreductase</keyword>
<sequence>MSAPLIALQENIGAELTDAVTSGGGTVVPLDDADALVWKTGPQDFPTLPANVRWVQLGSAGVEQWGDEIAKHPDVTFTSAAGAYSDIIAEHALMMLLAGVRTLPAHLAATSWQNAELADGVGTLRGSTVTIVGAGGIGRSLISMLAPLGVTSIAVNRSGRDVPGATRTVTADELDEVWDDTDHVVIAAPATAETAHIVGADRLHRLKAHSWVVNIARGSLVDTDALVEALRTGTIAGAGLDVTDPEPLPDGHPLWTMRSAMITPHDSNPTGPRTAALARHVEANVARFAAGEPLAAVVDRDAGY</sequence>
<dbReference type="Pfam" id="PF02826">
    <property type="entry name" value="2-Hacid_dh_C"/>
    <property type="match status" value="1"/>
</dbReference>
<dbReference type="InterPro" id="IPR006140">
    <property type="entry name" value="D-isomer_DH_NAD-bd"/>
</dbReference>
<proteinExistence type="predicted"/>
<reference evidence="4" key="2">
    <citation type="submission" date="2020-09" db="EMBL/GenBank/DDBJ databases">
        <authorList>
            <person name="Sun Q."/>
            <person name="Sedlacek I."/>
        </authorList>
    </citation>
    <scope>NUCLEOTIDE SEQUENCE</scope>
    <source>
        <strain evidence="4">CCM 7905</strain>
    </source>
</reference>
<dbReference type="GO" id="GO:0051287">
    <property type="term" value="F:NAD binding"/>
    <property type="evidence" value="ECO:0007669"/>
    <property type="project" value="InterPro"/>
</dbReference>
<dbReference type="Proteomes" id="UP000654257">
    <property type="component" value="Unassembled WGS sequence"/>
</dbReference>
<evidence type="ECO:0000256" key="2">
    <source>
        <dbReference type="ARBA" id="ARBA00023027"/>
    </source>
</evidence>
<comment type="caution">
    <text evidence="4">The sequence shown here is derived from an EMBL/GenBank/DDBJ whole genome shotgun (WGS) entry which is preliminary data.</text>
</comment>
<name>A0A917FRX5_9NOCA</name>
<dbReference type="PANTHER" id="PTHR43333:SF1">
    <property type="entry name" value="D-ISOMER SPECIFIC 2-HYDROXYACID DEHYDROGENASE NAD-BINDING DOMAIN-CONTAINING PROTEIN"/>
    <property type="match status" value="1"/>
</dbReference>
<accession>A0A917FRX5</accession>
<dbReference type="Gene3D" id="3.40.50.720">
    <property type="entry name" value="NAD(P)-binding Rossmann-like Domain"/>
    <property type="match status" value="2"/>
</dbReference>
<dbReference type="SUPFAM" id="SSF52283">
    <property type="entry name" value="Formate/glycerate dehydrogenase catalytic domain-like"/>
    <property type="match status" value="1"/>
</dbReference>
<dbReference type="AlphaFoldDB" id="A0A917FRX5"/>
<evidence type="ECO:0000256" key="1">
    <source>
        <dbReference type="ARBA" id="ARBA00023002"/>
    </source>
</evidence>
<keyword evidence="5" id="KW-1185">Reference proteome</keyword>
<dbReference type="CDD" id="cd12159">
    <property type="entry name" value="2-Hacid_dh_2"/>
    <property type="match status" value="1"/>
</dbReference>
<dbReference type="SUPFAM" id="SSF51735">
    <property type="entry name" value="NAD(P)-binding Rossmann-fold domains"/>
    <property type="match status" value="1"/>
</dbReference>